<reference evidence="4 6" key="2">
    <citation type="submission" date="2018-06" db="EMBL/GenBank/DDBJ databases">
        <authorList>
            <consortium name="Pathogen Informatics"/>
            <person name="Doyle S."/>
        </authorList>
    </citation>
    <scope>NUCLEOTIDE SEQUENCE [LARGE SCALE GENOMIC DNA]</scope>
    <source>
        <strain evidence="4 6">NCTC11991</strain>
    </source>
</reference>
<feature type="transmembrane region" description="Helical" evidence="2">
    <location>
        <begin position="426"/>
        <end position="447"/>
    </location>
</feature>
<keyword evidence="2" id="KW-0812">Transmembrane</keyword>
<dbReference type="Proteomes" id="UP000054820">
    <property type="component" value="Unassembled WGS sequence"/>
</dbReference>
<feature type="compositionally biased region" description="Basic and acidic residues" evidence="1">
    <location>
        <begin position="451"/>
        <end position="478"/>
    </location>
</feature>
<evidence type="ECO:0000256" key="2">
    <source>
        <dbReference type="SAM" id="Phobius"/>
    </source>
</evidence>
<accession>A0A378LJZ7</accession>
<reference evidence="3 5" key="1">
    <citation type="submission" date="2015-11" db="EMBL/GenBank/DDBJ databases">
        <title>Genomic analysis of 38 Legionella species identifies large and diverse effector repertoires.</title>
        <authorList>
            <person name="Burstein D."/>
            <person name="Amaro F."/>
            <person name="Zusman T."/>
            <person name="Lifshitz Z."/>
            <person name="Cohen O."/>
            <person name="Gilbert J.A."/>
            <person name="Pupko T."/>
            <person name="Shuman H.A."/>
            <person name="Segal G."/>
        </authorList>
    </citation>
    <scope>NUCLEOTIDE SEQUENCE [LARGE SCALE GENOMIC DNA]</scope>
    <source>
        <strain evidence="3 5">SC-18-C9</strain>
    </source>
</reference>
<gene>
    <name evidence="3" type="ORF">Lstg_1487</name>
    <name evidence="4" type="ORF">NCTC11991_03026</name>
</gene>
<dbReference type="EMBL" id="LNYZ01000010">
    <property type="protein sequence ID" value="KTD78206.1"/>
    <property type="molecule type" value="Genomic_DNA"/>
</dbReference>
<evidence type="ECO:0000313" key="6">
    <source>
        <dbReference type="Proteomes" id="UP000255110"/>
    </source>
</evidence>
<name>A0A378LJZ7_9GAMM</name>
<evidence type="ECO:0000313" key="3">
    <source>
        <dbReference type="EMBL" id="KTD78206.1"/>
    </source>
</evidence>
<feature type="region of interest" description="Disordered" evidence="1">
    <location>
        <begin position="451"/>
        <end position="485"/>
    </location>
</feature>
<proteinExistence type="predicted"/>
<keyword evidence="2" id="KW-1133">Transmembrane helix</keyword>
<keyword evidence="5" id="KW-1185">Reference proteome</keyword>
<organism evidence="4 6">
    <name type="scientific">Legionella steigerwaltii</name>
    <dbReference type="NCBI Taxonomy" id="460"/>
    <lineage>
        <taxon>Bacteria</taxon>
        <taxon>Pseudomonadati</taxon>
        <taxon>Pseudomonadota</taxon>
        <taxon>Gammaproteobacteria</taxon>
        <taxon>Legionellales</taxon>
        <taxon>Legionellaceae</taxon>
        <taxon>Legionella</taxon>
    </lineage>
</organism>
<dbReference type="EMBL" id="UGOY01000001">
    <property type="protein sequence ID" value="STY24401.1"/>
    <property type="molecule type" value="Genomic_DNA"/>
</dbReference>
<dbReference type="AlphaFoldDB" id="A0A378LJZ7"/>
<feature type="transmembrane region" description="Helical" evidence="2">
    <location>
        <begin position="401"/>
        <end position="420"/>
    </location>
</feature>
<evidence type="ECO:0000256" key="1">
    <source>
        <dbReference type="SAM" id="MobiDB-lite"/>
    </source>
</evidence>
<evidence type="ECO:0000313" key="5">
    <source>
        <dbReference type="Proteomes" id="UP000054820"/>
    </source>
</evidence>
<evidence type="ECO:0000313" key="4">
    <source>
        <dbReference type="EMBL" id="STY24401.1"/>
    </source>
</evidence>
<protein>
    <recommendedName>
        <fullName evidence="7">Dot/Icm secretion system substrate</fullName>
    </recommendedName>
</protein>
<evidence type="ECO:0008006" key="7">
    <source>
        <dbReference type="Google" id="ProtNLM"/>
    </source>
</evidence>
<keyword evidence="2" id="KW-0472">Membrane</keyword>
<dbReference type="Proteomes" id="UP000255110">
    <property type="component" value="Unassembled WGS sequence"/>
</dbReference>
<sequence length="485" mass="54218">MEEAEKNNFPILIKIGEGFKMYRRDIHGTWDFADFDGKIPGIDLNKQFLAEDGSRTTINLPNAPAMVSYLKEQHFLPIPSARSNGCYEYGKAQHITSIKGTGSVPERDQEALADWKSVYQAIRKASETDHQQLSVARDFTLTRLIAHSYSDPKTVPPKGVQEFVSQKFAKMSAEEIAKTLSESKISGLVIVQMLKDMENKDEIINLIIKEKISQLEGELTIKERYEIESSFKGIEKYLPKEFTKMTIETLATALSESKMSGQEIVQLLREDEQKDQIISLIIEKKLSKLKDEFDPEVRAQLESSLKELYRTKIQWGIEQLRTPKKEIKELSNTKNALCDSISMAMAEPDLTLEDCQNLDKVVHHANIAMDFNNCKQSDSIYELAELSDQLVGQKSERLNDVAITCGVLAVFAAMVAIALAPTGIGLIVGLAVAGALAAAAIGTWIGSKATESDVSKKTRDFKDALEGMREQPEVDKEPQMNQSFQ</sequence>